<dbReference type="InterPro" id="IPR024932">
    <property type="entry name" value="ApbE"/>
</dbReference>
<dbReference type="PIRSF" id="PIRSF006268">
    <property type="entry name" value="ApbE"/>
    <property type="match status" value="1"/>
</dbReference>
<sequence length="327" mass="35748">MKRLLALSLCLLSWPVMAGWHGDTQNIMGTVINVTVWHQDDAKAEQAIAAVMAEMHRIDQQYSPFIPTSELSRVNELAPKSTAKNPMPISAELVSIIKKAEHYSDLSGGAFDITFASLARYYDYRKGLKPTDAQFKELVPQINYKFIHLDTKNNTVYFDHPKVYIDLGGIAKGFAVDRGAEILKQFGIANANVSAGGDSRVIGDKLGKPWLVGIRNPRAEDKNAVAITLPLENCAISTSGDYERFFIDKDGQRVHHIINPKTGKSPHGIVSASVIGPLGFDTDPLTKTIFIMGPEKGLDLINSLPGFDAVVITESGKVLYSKGLTPP</sequence>
<dbReference type="SUPFAM" id="SSF143631">
    <property type="entry name" value="ApbE-like"/>
    <property type="match status" value="1"/>
</dbReference>
<gene>
    <name evidence="14" type="ORF">GCM10011613_35110</name>
</gene>
<name>A0ABQ3BD30_9GAMM</name>
<evidence type="ECO:0000313" key="14">
    <source>
        <dbReference type="EMBL" id="GGY86891.1"/>
    </source>
</evidence>
<evidence type="ECO:0000256" key="9">
    <source>
        <dbReference type="ARBA" id="ARBA00022842"/>
    </source>
</evidence>
<evidence type="ECO:0000256" key="7">
    <source>
        <dbReference type="ARBA" id="ARBA00022723"/>
    </source>
</evidence>
<dbReference type="Proteomes" id="UP000619761">
    <property type="component" value="Unassembled WGS sequence"/>
</dbReference>
<accession>A0ABQ3BD30</accession>
<evidence type="ECO:0000256" key="1">
    <source>
        <dbReference type="ARBA" id="ARBA00001946"/>
    </source>
</evidence>
<evidence type="ECO:0000256" key="6">
    <source>
        <dbReference type="ARBA" id="ARBA00022679"/>
    </source>
</evidence>
<evidence type="ECO:0000256" key="5">
    <source>
        <dbReference type="ARBA" id="ARBA00022630"/>
    </source>
</evidence>
<reference evidence="15" key="1">
    <citation type="journal article" date="2019" name="Int. J. Syst. Evol. Microbiol.">
        <title>The Global Catalogue of Microorganisms (GCM) 10K type strain sequencing project: providing services to taxonomists for standard genome sequencing and annotation.</title>
        <authorList>
            <consortium name="The Broad Institute Genomics Platform"/>
            <consortium name="The Broad Institute Genome Sequencing Center for Infectious Disease"/>
            <person name="Wu L."/>
            <person name="Ma J."/>
        </authorList>
    </citation>
    <scope>NUCLEOTIDE SEQUENCE [LARGE SCALE GENOMIC DNA]</scope>
    <source>
        <strain evidence="15">KCTC 32239</strain>
    </source>
</reference>
<comment type="similarity">
    <text evidence="2 12">Belongs to the ApbE family.</text>
</comment>
<feature type="signal peptide" evidence="13">
    <location>
        <begin position="1"/>
        <end position="18"/>
    </location>
</feature>
<dbReference type="EMBL" id="BMYZ01000004">
    <property type="protein sequence ID" value="GGY86891.1"/>
    <property type="molecule type" value="Genomic_DNA"/>
</dbReference>
<dbReference type="InterPro" id="IPR003374">
    <property type="entry name" value="ApbE-like_sf"/>
</dbReference>
<comment type="cofactor">
    <cofactor evidence="1">
        <name>Mg(2+)</name>
        <dbReference type="ChEBI" id="CHEBI:18420"/>
    </cofactor>
</comment>
<evidence type="ECO:0000256" key="8">
    <source>
        <dbReference type="ARBA" id="ARBA00022827"/>
    </source>
</evidence>
<evidence type="ECO:0000256" key="3">
    <source>
        <dbReference type="ARBA" id="ARBA00011955"/>
    </source>
</evidence>
<comment type="catalytic activity">
    <reaction evidence="11 12">
        <text>L-threonyl-[protein] + FAD = FMN-L-threonyl-[protein] + AMP + H(+)</text>
        <dbReference type="Rhea" id="RHEA:36847"/>
        <dbReference type="Rhea" id="RHEA-COMP:11060"/>
        <dbReference type="Rhea" id="RHEA-COMP:11061"/>
        <dbReference type="ChEBI" id="CHEBI:15378"/>
        <dbReference type="ChEBI" id="CHEBI:30013"/>
        <dbReference type="ChEBI" id="CHEBI:57692"/>
        <dbReference type="ChEBI" id="CHEBI:74257"/>
        <dbReference type="ChEBI" id="CHEBI:456215"/>
        <dbReference type="EC" id="2.7.1.180"/>
    </reaction>
</comment>
<evidence type="ECO:0000256" key="2">
    <source>
        <dbReference type="ARBA" id="ARBA00008282"/>
    </source>
</evidence>
<evidence type="ECO:0000256" key="4">
    <source>
        <dbReference type="ARBA" id="ARBA00016337"/>
    </source>
</evidence>
<keyword evidence="9 12" id="KW-0460">Magnesium</keyword>
<dbReference type="PANTHER" id="PTHR30040:SF2">
    <property type="entry name" value="FAD:PROTEIN FMN TRANSFERASE"/>
    <property type="match status" value="1"/>
</dbReference>
<dbReference type="EC" id="2.7.1.180" evidence="3 12"/>
<evidence type="ECO:0000313" key="15">
    <source>
        <dbReference type="Proteomes" id="UP000619761"/>
    </source>
</evidence>
<organism evidence="14 15">
    <name type="scientific">Cellvibrio zantedeschiae</name>
    <dbReference type="NCBI Taxonomy" id="1237077"/>
    <lineage>
        <taxon>Bacteria</taxon>
        <taxon>Pseudomonadati</taxon>
        <taxon>Pseudomonadota</taxon>
        <taxon>Gammaproteobacteria</taxon>
        <taxon>Cellvibrionales</taxon>
        <taxon>Cellvibrionaceae</taxon>
        <taxon>Cellvibrio</taxon>
    </lineage>
</organism>
<dbReference type="Gene3D" id="3.10.520.10">
    <property type="entry name" value="ApbE-like domains"/>
    <property type="match status" value="1"/>
</dbReference>
<dbReference type="RefSeq" id="WP_229838097.1">
    <property type="nucleotide sequence ID" value="NZ_BMYZ01000004.1"/>
</dbReference>
<comment type="caution">
    <text evidence="14">The sequence shown here is derived from an EMBL/GenBank/DDBJ whole genome shotgun (WGS) entry which is preliminary data.</text>
</comment>
<feature type="chain" id="PRO_5047321265" description="FAD:protein FMN transferase" evidence="13">
    <location>
        <begin position="19"/>
        <end position="327"/>
    </location>
</feature>
<dbReference type="PANTHER" id="PTHR30040">
    <property type="entry name" value="THIAMINE BIOSYNTHESIS LIPOPROTEIN APBE"/>
    <property type="match status" value="1"/>
</dbReference>
<keyword evidence="7 12" id="KW-0479">Metal-binding</keyword>
<keyword evidence="15" id="KW-1185">Reference proteome</keyword>
<evidence type="ECO:0000256" key="11">
    <source>
        <dbReference type="ARBA" id="ARBA00048540"/>
    </source>
</evidence>
<protein>
    <recommendedName>
        <fullName evidence="4 12">FAD:protein FMN transferase</fullName>
        <ecNumber evidence="3 12">2.7.1.180</ecNumber>
    </recommendedName>
    <alternativeName>
        <fullName evidence="10 12">Flavin transferase</fullName>
    </alternativeName>
</protein>
<keyword evidence="8 12" id="KW-0274">FAD</keyword>
<proteinExistence type="inferred from homology"/>
<keyword evidence="5 12" id="KW-0285">Flavoprotein</keyword>
<evidence type="ECO:0000256" key="13">
    <source>
        <dbReference type="SAM" id="SignalP"/>
    </source>
</evidence>
<evidence type="ECO:0000256" key="10">
    <source>
        <dbReference type="ARBA" id="ARBA00031306"/>
    </source>
</evidence>
<keyword evidence="6 12" id="KW-0808">Transferase</keyword>
<evidence type="ECO:0000256" key="12">
    <source>
        <dbReference type="PIRNR" id="PIRNR006268"/>
    </source>
</evidence>
<dbReference type="Pfam" id="PF02424">
    <property type="entry name" value="ApbE"/>
    <property type="match status" value="1"/>
</dbReference>
<keyword evidence="13" id="KW-0732">Signal</keyword>
<dbReference type="GO" id="GO:0016740">
    <property type="term" value="F:transferase activity"/>
    <property type="evidence" value="ECO:0007669"/>
    <property type="project" value="UniProtKB-KW"/>
</dbReference>